<dbReference type="PANTHER" id="PTHR39166">
    <property type="entry name" value="BLL1166 PROTEIN"/>
    <property type="match status" value="1"/>
</dbReference>
<dbReference type="EMBL" id="AHJE01000012">
    <property type="protein sequence ID" value="EHP44193.1"/>
    <property type="molecule type" value="Genomic_DNA"/>
</dbReference>
<comment type="caution">
    <text evidence="1">The sequence shown here is derived from an EMBL/GenBank/DDBJ whole genome shotgun (WGS) entry which is preliminary data.</text>
</comment>
<name>H1RZX7_9BURK</name>
<evidence type="ECO:0000313" key="1">
    <source>
        <dbReference type="EMBL" id="EHP44193.1"/>
    </source>
</evidence>
<sequence>MTIARESTWFRPALVAVRSLNLPSWCIGAGAVRNLVWDSLHDFQAPSALSDIDVAHFDASDLSAERDAEIQRRLTNIHPSPWEVTNQAAVHTWFEATFGHSVVPLDSLEDAVASWPEFATSVGLTLRDDDSIDVIAPHGLDDLFSMVVRRNPTRVSVDTYRRRIEQKQYQRRWPRATVVPC</sequence>
<dbReference type="Proteomes" id="UP000005808">
    <property type="component" value="Unassembled WGS sequence"/>
</dbReference>
<gene>
    <name evidence="1" type="ORF">OR16_04427</name>
</gene>
<dbReference type="Pfam" id="PF06042">
    <property type="entry name" value="NTP_transf_6"/>
    <property type="match status" value="1"/>
</dbReference>
<organism evidence="1 2">
    <name type="scientific">Cupriavidus basilensis OR16</name>
    <dbReference type="NCBI Taxonomy" id="1127483"/>
    <lineage>
        <taxon>Bacteria</taxon>
        <taxon>Pseudomonadati</taxon>
        <taxon>Pseudomonadota</taxon>
        <taxon>Betaproteobacteria</taxon>
        <taxon>Burkholderiales</taxon>
        <taxon>Burkholderiaceae</taxon>
        <taxon>Cupriavidus</taxon>
    </lineage>
</organism>
<evidence type="ECO:0008006" key="3">
    <source>
        <dbReference type="Google" id="ProtNLM"/>
    </source>
</evidence>
<accession>H1RZX7</accession>
<reference evidence="1 2" key="1">
    <citation type="journal article" date="2012" name="J. Bacteriol.">
        <title>De Novo Genome Project of Cupriavidus basilensis OR16.</title>
        <authorList>
            <person name="Cserhati M."/>
            <person name="Kriszt B."/>
            <person name="Szoboszlay S."/>
            <person name="Toth A."/>
            <person name="Szabo I."/>
            <person name="Tancsics A."/>
            <person name="Nagy I."/>
            <person name="Horvath B."/>
            <person name="Nagy I."/>
            <person name="Kukolya J."/>
        </authorList>
    </citation>
    <scope>NUCLEOTIDE SEQUENCE [LARGE SCALE GENOMIC DNA]</scope>
    <source>
        <strain evidence="1 2">OR16</strain>
    </source>
</reference>
<dbReference type="PANTHER" id="PTHR39166:SF1">
    <property type="entry name" value="BLL1166 PROTEIN"/>
    <property type="match status" value="1"/>
</dbReference>
<protein>
    <recommendedName>
        <fullName evidence="3">Nucleotidyltransferase family protein</fullName>
    </recommendedName>
</protein>
<evidence type="ECO:0000313" key="2">
    <source>
        <dbReference type="Proteomes" id="UP000005808"/>
    </source>
</evidence>
<proteinExistence type="predicted"/>
<dbReference type="InterPro" id="IPR009267">
    <property type="entry name" value="NTP_transf_6"/>
</dbReference>
<dbReference type="AlphaFoldDB" id="H1RZX7"/>